<feature type="compositionally biased region" description="Polar residues" evidence="1">
    <location>
        <begin position="214"/>
        <end position="228"/>
    </location>
</feature>
<keyword evidence="3" id="KW-1185">Reference proteome</keyword>
<evidence type="ECO:0000313" key="2">
    <source>
        <dbReference type="EMBL" id="WUP48195.1"/>
    </source>
</evidence>
<gene>
    <name evidence="2" type="ORF">OG994_21615</name>
</gene>
<dbReference type="Proteomes" id="UP001432190">
    <property type="component" value="Chromosome"/>
</dbReference>
<feature type="compositionally biased region" description="Low complexity" evidence="1">
    <location>
        <begin position="201"/>
        <end position="213"/>
    </location>
</feature>
<dbReference type="RefSeq" id="WP_328850777.1">
    <property type="nucleotide sequence ID" value="NZ_CP108084.1"/>
</dbReference>
<evidence type="ECO:0000256" key="1">
    <source>
        <dbReference type="SAM" id="MobiDB-lite"/>
    </source>
</evidence>
<name>A0ABZ1S3T8_9ACTN</name>
<organism evidence="2 3">
    <name type="scientific">Micromonospora globbae</name>
    <dbReference type="NCBI Taxonomy" id="1894969"/>
    <lineage>
        <taxon>Bacteria</taxon>
        <taxon>Bacillati</taxon>
        <taxon>Actinomycetota</taxon>
        <taxon>Actinomycetes</taxon>
        <taxon>Micromonosporales</taxon>
        <taxon>Micromonosporaceae</taxon>
        <taxon>Micromonospora</taxon>
    </lineage>
</organism>
<evidence type="ECO:0000313" key="3">
    <source>
        <dbReference type="Proteomes" id="UP001432190"/>
    </source>
</evidence>
<sequence length="228" mass="24691">MAYPVTAVLRDPAAAADHLLRHADVFGVAQAAGHTAALGAARLELTLLPLPAFAADGYPVERIRLVILPPGQRVHAYPRSGSSRLFKHRNPQLGDLCLQYNRDDPALRWLAEDGLEPLVTLVHRHMIFEEAWRRSGEWPCEDAPHGDNRQAPHRIATIAMRKELARWSRTYCLADINPLVGPACAIACSSHPSPRAPRCCSATSAPAGSTPSSRGWSARSSTASDCAA</sequence>
<accession>A0ABZ1S3T8</accession>
<proteinExistence type="predicted"/>
<dbReference type="EMBL" id="CP108084">
    <property type="protein sequence ID" value="WUP48195.1"/>
    <property type="molecule type" value="Genomic_DNA"/>
</dbReference>
<feature type="region of interest" description="Disordered" evidence="1">
    <location>
        <begin position="199"/>
        <end position="228"/>
    </location>
</feature>
<protein>
    <submittedName>
        <fullName evidence="2">Uncharacterized protein</fullName>
    </submittedName>
</protein>
<reference evidence="2" key="1">
    <citation type="submission" date="2022-10" db="EMBL/GenBank/DDBJ databases">
        <title>The complete genomes of actinobacterial strains from the NBC collection.</title>
        <authorList>
            <person name="Joergensen T.S."/>
            <person name="Alvarez Arevalo M."/>
            <person name="Sterndorff E.B."/>
            <person name="Faurdal D."/>
            <person name="Vuksanovic O."/>
            <person name="Mourched A.-S."/>
            <person name="Charusanti P."/>
            <person name="Shaw S."/>
            <person name="Blin K."/>
            <person name="Weber T."/>
        </authorList>
    </citation>
    <scope>NUCLEOTIDE SEQUENCE</scope>
    <source>
        <strain evidence="2">NBC_00256</strain>
    </source>
</reference>